<evidence type="ECO:0000313" key="2">
    <source>
        <dbReference type="Proteomes" id="UP001143509"/>
    </source>
</evidence>
<reference evidence="1" key="1">
    <citation type="journal article" date="2014" name="Int. J. Syst. Evol. Microbiol.">
        <title>Complete genome of a new Firmicutes species belonging to the dominant human colonic microbiota ('Ruminococcus bicirculans') reveals two chromosomes and a selective capacity to utilize plant glucans.</title>
        <authorList>
            <consortium name="NISC Comparative Sequencing Program"/>
            <person name="Wegmann U."/>
            <person name="Louis P."/>
            <person name="Goesmann A."/>
            <person name="Henrissat B."/>
            <person name="Duncan S.H."/>
            <person name="Flint H.J."/>
        </authorList>
    </citation>
    <scope>NUCLEOTIDE SEQUENCE</scope>
    <source>
        <strain evidence="1">VKM B-1499</strain>
    </source>
</reference>
<reference evidence="1" key="2">
    <citation type="submission" date="2023-01" db="EMBL/GenBank/DDBJ databases">
        <authorList>
            <person name="Sun Q."/>
            <person name="Evtushenko L."/>
        </authorList>
    </citation>
    <scope>NUCLEOTIDE SEQUENCE</scope>
    <source>
        <strain evidence="1">VKM B-1499</strain>
    </source>
</reference>
<proteinExistence type="predicted"/>
<gene>
    <name evidence="1" type="ORF">GCM10017620_28560</name>
</gene>
<dbReference type="Proteomes" id="UP001143509">
    <property type="component" value="Unassembled WGS sequence"/>
</dbReference>
<sequence>MSDAHGAAGRHLYDSISEQKHSVVDSFADQRTVLKRAVAEQRLAAMPEDMRRAEMGPSAQISIEIVEALQKIIAREVTRQLDLAICAMIERSKAEPATATAET</sequence>
<keyword evidence="2" id="KW-1185">Reference proteome</keyword>
<protein>
    <submittedName>
        <fullName evidence="1">Uncharacterized protein</fullName>
    </submittedName>
</protein>
<organism evidence="1 2">
    <name type="scientific">Brevundimonas intermedia</name>
    <dbReference type="NCBI Taxonomy" id="74315"/>
    <lineage>
        <taxon>Bacteria</taxon>
        <taxon>Pseudomonadati</taxon>
        <taxon>Pseudomonadota</taxon>
        <taxon>Alphaproteobacteria</taxon>
        <taxon>Caulobacterales</taxon>
        <taxon>Caulobacteraceae</taxon>
        <taxon>Brevundimonas</taxon>
    </lineage>
</organism>
<comment type="caution">
    <text evidence="1">The sequence shown here is derived from an EMBL/GenBank/DDBJ whole genome shotgun (WGS) entry which is preliminary data.</text>
</comment>
<name>A0ABQ5TAP2_9CAUL</name>
<dbReference type="RefSeq" id="WP_271166054.1">
    <property type="nucleotide sequence ID" value="NZ_BSFD01000011.1"/>
</dbReference>
<accession>A0ABQ5TAP2</accession>
<dbReference type="EMBL" id="BSFD01000011">
    <property type="protein sequence ID" value="GLK49882.1"/>
    <property type="molecule type" value="Genomic_DNA"/>
</dbReference>
<evidence type="ECO:0000313" key="1">
    <source>
        <dbReference type="EMBL" id="GLK49882.1"/>
    </source>
</evidence>